<evidence type="ECO:0000313" key="3">
    <source>
        <dbReference type="EMBL" id="KAH0551392.1"/>
    </source>
</evidence>
<protein>
    <submittedName>
        <fullName evidence="3">Uncharacterized protein</fullName>
    </submittedName>
</protein>
<dbReference type="Proteomes" id="UP000750711">
    <property type="component" value="Unassembled WGS sequence"/>
</dbReference>
<keyword evidence="2" id="KW-0732">Signal</keyword>
<name>A0A9P8II83_9PEZI</name>
<accession>A0A9P8II83</accession>
<feature type="region of interest" description="Disordered" evidence="1">
    <location>
        <begin position="99"/>
        <end position="157"/>
    </location>
</feature>
<gene>
    <name evidence="3" type="ORF">GP486_007394</name>
</gene>
<feature type="region of interest" description="Disordered" evidence="1">
    <location>
        <begin position="255"/>
        <end position="285"/>
    </location>
</feature>
<comment type="caution">
    <text evidence="3">The sequence shown here is derived from an EMBL/GenBank/DDBJ whole genome shotgun (WGS) entry which is preliminary data.</text>
</comment>
<dbReference type="AlphaFoldDB" id="A0A9P8II83"/>
<evidence type="ECO:0000256" key="2">
    <source>
        <dbReference type="SAM" id="SignalP"/>
    </source>
</evidence>
<reference evidence="3" key="1">
    <citation type="submission" date="2021-03" db="EMBL/GenBank/DDBJ databases">
        <title>Comparative genomics and phylogenomic investigation of the class Geoglossomycetes provide insights into ecological specialization and systematics.</title>
        <authorList>
            <person name="Melie T."/>
            <person name="Pirro S."/>
            <person name="Miller A.N."/>
            <person name="Quandt A."/>
        </authorList>
    </citation>
    <scope>NUCLEOTIDE SEQUENCE</scope>
    <source>
        <strain evidence="3">CAQ_001_2017</strain>
    </source>
</reference>
<feature type="signal peptide" evidence="2">
    <location>
        <begin position="1"/>
        <end position="21"/>
    </location>
</feature>
<proteinExistence type="predicted"/>
<keyword evidence="4" id="KW-1185">Reference proteome</keyword>
<dbReference type="EMBL" id="JAGHQM010002065">
    <property type="protein sequence ID" value="KAH0551392.1"/>
    <property type="molecule type" value="Genomic_DNA"/>
</dbReference>
<feature type="chain" id="PRO_5040344831" evidence="2">
    <location>
        <begin position="22"/>
        <end position="285"/>
    </location>
</feature>
<evidence type="ECO:0000256" key="1">
    <source>
        <dbReference type="SAM" id="MobiDB-lite"/>
    </source>
</evidence>
<evidence type="ECO:0000313" key="4">
    <source>
        <dbReference type="Proteomes" id="UP000750711"/>
    </source>
</evidence>
<sequence length="285" mass="30407">MRFAGPTFGLLALLAHVGVQAAPLEGRSPFPHARDVSLYNKRGGNEEVLIINQIIAIQQKNQGKDKKKDDKRIDAYKKKNKNKNTEIVVINVIEIRNDDNKNDKNKKNKNKAEKDKAAKEKADKEKADKAKADKEKADKAKADKEKADKEKADKDKAVKNKAIKGNVTAAAADQNATATHCATPSATQPAGIVRRGIVGNNSTANGVTTMYAMHTILADNGAAENEKVQIFDYQTTGINQKALVATGLTPIPTGTGASNIMPGNGSPPSLAPVVPDPAKPSVTGL</sequence>
<organism evidence="3 4">
    <name type="scientific">Trichoglossum hirsutum</name>
    <dbReference type="NCBI Taxonomy" id="265104"/>
    <lineage>
        <taxon>Eukaryota</taxon>
        <taxon>Fungi</taxon>
        <taxon>Dikarya</taxon>
        <taxon>Ascomycota</taxon>
        <taxon>Pezizomycotina</taxon>
        <taxon>Geoglossomycetes</taxon>
        <taxon>Geoglossales</taxon>
        <taxon>Geoglossaceae</taxon>
        <taxon>Trichoglossum</taxon>
    </lineage>
</organism>